<evidence type="ECO:0000313" key="1">
    <source>
        <dbReference type="EMBL" id="GDY29927.1"/>
    </source>
</evidence>
<sequence length="109" mass="11059">MTGRFPTAGINALAHGLNCGFANRSGLNAAATPGDSYRGIRSQRVESVTNRESPKWLPAEKRGAKVASEVAGRVVGGLPREALVVAVVGGTVGPSTARGPAPGPRGQRG</sequence>
<gene>
    <name evidence="1" type="ORF">GTS_15600</name>
</gene>
<dbReference type="Proteomes" id="UP000298860">
    <property type="component" value="Unassembled WGS sequence"/>
</dbReference>
<comment type="caution">
    <text evidence="1">The sequence shown here is derived from an EMBL/GenBank/DDBJ whole genome shotgun (WGS) entry which is preliminary data.</text>
</comment>
<keyword evidence="2" id="KW-1185">Reference proteome</keyword>
<proteinExistence type="predicted"/>
<reference evidence="2" key="1">
    <citation type="submission" date="2019-04" db="EMBL/GenBank/DDBJ databases">
        <title>Draft genome sequence of Pseudonocardiaceae bacterium SL3-2-4.</title>
        <authorList>
            <person name="Ningsih F."/>
            <person name="Yokota A."/>
            <person name="Sakai Y."/>
            <person name="Nanatani K."/>
            <person name="Yabe S."/>
            <person name="Oetari A."/>
            <person name="Sjamsuridzal W."/>
        </authorList>
    </citation>
    <scope>NUCLEOTIDE SEQUENCE [LARGE SCALE GENOMIC DNA]</scope>
    <source>
        <strain evidence="2">SL3-2-4</strain>
    </source>
</reference>
<name>A0A4D4J7J4_9PSEU</name>
<dbReference type="AlphaFoldDB" id="A0A4D4J7J4"/>
<dbReference type="EMBL" id="BJFL01000005">
    <property type="protein sequence ID" value="GDY29927.1"/>
    <property type="molecule type" value="Genomic_DNA"/>
</dbReference>
<organism evidence="1 2">
    <name type="scientific">Gandjariella thermophila</name>
    <dbReference type="NCBI Taxonomy" id="1931992"/>
    <lineage>
        <taxon>Bacteria</taxon>
        <taxon>Bacillati</taxon>
        <taxon>Actinomycetota</taxon>
        <taxon>Actinomycetes</taxon>
        <taxon>Pseudonocardiales</taxon>
        <taxon>Pseudonocardiaceae</taxon>
        <taxon>Gandjariella</taxon>
    </lineage>
</organism>
<accession>A0A4D4J7J4</accession>
<evidence type="ECO:0000313" key="2">
    <source>
        <dbReference type="Proteomes" id="UP000298860"/>
    </source>
</evidence>
<protein>
    <submittedName>
        <fullName evidence="1">Uncharacterized protein</fullName>
    </submittedName>
</protein>